<reference evidence="14" key="1">
    <citation type="submission" date="2022-11" db="EMBL/GenBank/DDBJ databases">
        <title>Chromosome-level genome of Pogonophryne albipinna.</title>
        <authorList>
            <person name="Jo E."/>
        </authorList>
    </citation>
    <scope>NUCLEOTIDE SEQUENCE</scope>
    <source>
        <strain evidence="14">SGF0006</strain>
        <tissue evidence="14">Muscle</tissue>
    </source>
</reference>
<evidence type="ECO:0000256" key="8">
    <source>
        <dbReference type="ARBA" id="ARBA00023242"/>
    </source>
</evidence>
<dbReference type="GO" id="GO:0043484">
    <property type="term" value="P:regulation of RNA splicing"/>
    <property type="evidence" value="ECO:0007669"/>
    <property type="project" value="TreeGrafter"/>
</dbReference>
<dbReference type="SUPFAM" id="SSF54928">
    <property type="entry name" value="RNA-binding domain, RBD"/>
    <property type="match status" value="1"/>
</dbReference>
<comment type="similarity">
    <text evidence="9">Belongs to the RBM38 family.</text>
</comment>
<dbReference type="GO" id="GO:0003730">
    <property type="term" value="F:mRNA 3'-UTR binding"/>
    <property type="evidence" value="ECO:0007669"/>
    <property type="project" value="TreeGrafter"/>
</dbReference>
<evidence type="ECO:0000256" key="12">
    <source>
        <dbReference type="PROSITE-ProRule" id="PRU00176"/>
    </source>
</evidence>
<dbReference type="CDD" id="cd12384">
    <property type="entry name" value="RRM_RBM24_RBM38_like"/>
    <property type="match status" value="1"/>
</dbReference>
<evidence type="ECO:0000256" key="3">
    <source>
        <dbReference type="ARBA" id="ARBA00022490"/>
    </source>
</evidence>
<dbReference type="InterPro" id="IPR012677">
    <property type="entry name" value="Nucleotide-bd_a/b_plait_sf"/>
</dbReference>
<dbReference type="Gene3D" id="3.30.70.330">
    <property type="match status" value="1"/>
</dbReference>
<comment type="caution">
    <text evidence="14">The sequence shown here is derived from an EMBL/GenBank/DDBJ whole genome shotgun (WGS) entry which is preliminary data.</text>
</comment>
<dbReference type="GO" id="GO:0030154">
    <property type="term" value="P:cell differentiation"/>
    <property type="evidence" value="ECO:0007669"/>
    <property type="project" value="UniProtKB-KW"/>
</dbReference>
<evidence type="ECO:0000313" key="14">
    <source>
        <dbReference type="EMBL" id="KAJ4934721.1"/>
    </source>
</evidence>
<organism evidence="14 15">
    <name type="scientific">Pogonophryne albipinna</name>
    <dbReference type="NCBI Taxonomy" id="1090488"/>
    <lineage>
        <taxon>Eukaryota</taxon>
        <taxon>Metazoa</taxon>
        <taxon>Chordata</taxon>
        <taxon>Craniata</taxon>
        <taxon>Vertebrata</taxon>
        <taxon>Euteleostomi</taxon>
        <taxon>Actinopterygii</taxon>
        <taxon>Neopterygii</taxon>
        <taxon>Teleostei</taxon>
        <taxon>Neoteleostei</taxon>
        <taxon>Acanthomorphata</taxon>
        <taxon>Eupercaria</taxon>
        <taxon>Perciformes</taxon>
        <taxon>Notothenioidei</taxon>
        <taxon>Pogonophryne</taxon>
    </lineage>
</organism>
<dbReference type="GO" id="GO:0005829">
    <property type="term" value="C:cytosol"/>
    <property type="evidence" value="ECO:0007669"/>
    <property type="project" value="UniProtKB-SubCell"/>
</dbReference>
<evidence type="ECO:0000259" key="13">
    <source>
        <dbReference type="PROSITE" id="PS50102"/>
    </source>
</evidence>
<evidence type="ECO:0000256" key="10">
    <source>
        <dbReference type="ARBA" id="ARBA00039528"/>
    </source>
</evidence>
<dbReference type="EMBL" id="JAPTMU010000012">
    <property type="protein sequence ID" value="KAJ4934721.1"/>
    <property type="molecule type" value="Genomic_DNA"/>
</dbReference>
<evidence type="ECO:0000256" key="9">
    <source>
        <dbReference type="ARBA" id="ARBA00038117"/>
    </source>
</evidence>
<keyword evidence="8" id="KW-0539">Nucleus</keyword>
<evidence type="ECO:0000313" key="15">
    <source>
        <dbReference type="Proteomes" id="UP001219934"/>
    </source>
</evidence>
<dbReference type="InterPro" id="IPR035979">
    <property type="entry name" value="RBD_domain_sf"/>
</dbReference>
<dbReference type="InterPro" id="IPR000504">
    <property type="entry name" value="RRM_dom"/>
</dbReference>
<evidence type="ECO:0000256" key="2">
    <source>
        <dbReference type="ARBA" id="ARBA00004514"/>
    </source>
</evidence>
<evidence type="ECO:0000256" key="5">
    <source>
        <dbReference type="ARBA" id="ARBA00022782"/>
    </source>
</evidence>
<keyword evidence="5" id="KW-0221">Differentiation</keyword>
<keyword evidence="3" id="KW-0963">Cytoplasm</keyword>
<evidence type="ECO:0000256" key="11">
    <source>
        <dbReference type="ARBA" id="ARBA00041483"/>
    </source>
</evidence>
<keyword evidence="4" id="KW-0507">mRNA processing</keyword>
<dbReference type="FunFam" id="3.30.70.330:FF:000077">
    <property type="entry name" value="RNA-binding motif protein 24"/>
    <property type="match status" value="1"/>
</dbReference>
<keyword evidence="7" id="KW-0508">mRNA splicing</keyword>
<gene>
    <name evidence="14" type="ORF">JOQ06_007505</name>
</gene>
<dbReference type="InterPro" id="IPR050886">
    <property type="entry name" value="RNA-binding_reg"/>
</dbReference>
<feature type="domain" description="RRM" evidence="13">
    <location>
        <begin position="29"/>
        <end position="106"/>
    </location>
</feature>
<keyword evidence="15" id="KW-1185">Reference proteome</keyword>
<dbReference type="GO" id="GO:0006397">
    <property type="term" value="P:mRNA processing"/>
    <property type="evidence" value="ECO:0007669"/>
    <property type="project" value="UniProtKB-KW"/>
</dbReference>
<dbReference type="GO" id="GO:0008380">
    <property type="term" value="P:RNA splicing"/>
    <property type="evidence" value="ECO:0007669"/>
    <property type="project" value="UniProtKB-KW"/>
</dbReference>
<evidence type="ECO:0000256" key="6">
    <source>
        <dbReference type="ARBA" id="ARBA00022884"/>
    </source>
</evidence>
<name>A0AAD6FI20_9TELE</name>
<dbReference type="Proteomes" id="UP001219934">
    <property type="component" value="Unassembled WGS sequence"/>
</dbReference>
<sequence length="297" mass="32215">MSSPLFLGQLVGVPLEIMHPTMEKDTTHTKIFVGGLPYHTDDASLRKYFETFGDIDEAVVITDKQTGKSRGYGFVTMVDRGAAERVCKDANPIIDGRKANVNLAYLGAKPRSAQTSLSVGVQQVHPTWAQRQYGKTDVLPPHPESLGFSAAPHSRGNDAALLLRERLTELERGEGIHRGHMGHGLAQQYMYPQAFLQPSLLLQSQLGPSAALASPYLDYSSAYSHYTHPGLEQYPYAASPSAGFLSYSFSPGTSAPTLTASPTPPTAMHPSLAALSAMSAPPQAFLHYPLHQPDRMQ</sequence>
<evidence type="ECO:0000256" key="4">
    <source>
        <dbReference type="ARBA" id="ARBA00022664"/>
    </source>
</evidence>
<protein>
    <recommendedName>
        <fullName evidence="10">RNA-binding protein 38</fullName>
    </recommendedName>
    <alternativeName>
        <fullName evidence="11">RNA-binding motif protein 38</fullName>
    </alternativeName>
</protein>
<dbReference type="PANTHER" id="PTHR48024">
    <property type="entry name" value="GEO13361P1-RELATED"/>
    <property type="match status" value="1"/>
</dbReference>
<proteinExistence type="inferred from homology"/>
<comment type="subcellular location">
    <subcellularLocation>
        <location evidence="2">Cytoplasm</location>
        <location evidence="2">Cytosol</location>
    </subcellularLocation>
    <subcellularLocation>
        <location evidence="1">Nucleus</location>
    </subcellularLocation>
</comment>
<dbReference type="PROSITE" id="PS50102">
    <property type="entry name" value="RRM"/>
    <property type="match status" value="1"/>
</dbReference>
<keyword evidence="6 12" id="KW-0694">RNA-binding</keyword>
<evidence type="ECO:0000256" key="1">
    <source>
        <dbReference type="ARBA" id="ARBA00004123"/>
    </source>
</evidence>
<dbReference type="PANTHER" id="PTHR48024:SF28">
    <property type="entry name" value="RNA-BINDING PROTEIN 38"/>
    <property type="match status" value="1"/>
</dbReference>
<dbReference type="Pfam" id="PF00076">
    <property type="entry name" value="RRM_1"/>
    <property type="match status" value="1"/>
</dbReference>
<dbReference type="GO" id="GO:0005634">
    <property type="term" value="C:nucleus"/>
    <property type="evidence" value="ECO:0007669"/>
    <property type="project" value="UniProtKB-SubCell"/>
</dbReference>
<evidence type="ECO:0000256" key="7">
    <source>
        <dbReference type="ARBA" id="ARBA00023187"/>
    </source>
</evidence>
<accession>A0AAD6FI20</accession>
<dbReference type="AlphaFoldDB" id="A0AAD6FI20"/>
<dbReference type="SMART" id="SM00360">
    <property type="entry name" value="RRM"/>
    <property type="match status" value="1"/>
</dbReference>